<organism evidence="1 2">
    <name type="scientific">Kribbella pratensis</name>
    <dbReference type="NCBI Taxonomy" id="2512112"/>
    <lineage>
        <taxon>Bacteria</taxon>
        <taxon>Bacillati</taxon>
        <taxon>Actinomycetota</taxon>
        <taxon>Actinomycetes</taxon>
        <taxon>Propionibacteriales</taxon>
        <taxon>Kribbellaceae</taxon>
        <taxon>Kribbella</taxon>
    </lineage>
</organism>
<sequence>MTIYFTAANDDAAAAALKSAPSGDETVTSEITPSGDAFTALIELVWGKSLDELSDDEAERSGVATTLTEGIARLGDALVEALADRDQGELEDLAGPWADQVPALKDDEHLVDFLGNLQHLSRNAKASGGGVYAVETFS</sequence>
<evidence type="ECO:0000313" key="2">
    <source>
        <dbReference type="Proteomes" id="UP000295146"/>
    </source>
</evidence>
<dbReference type="EMBL" id="SODP01000001">
    <property type="protein sequence ID" value="TDW77681.1"/>
    <property type="molecule type" value="Genomic_DNA"/>
</dbReference>
<reference evidence="1 2" key="1">
    <citation type="submission" date="2019-03" db="EMBL/GenBank/DDBJ databases">
        <title>Genomic Encyclopedia of Type Strains, Phase III (KMG-III): the genomes of soil and plant-associated and newly described type strains.</title>
        <authorList>
            <person name="Whitman W."/>
        </authorList>
    </citation>
    <scope>NUCLEOTIDE SEQUENCE [LARGE SCALE GENOMIC DNA]</scope>
    <source>
        <strain evidence="1 2">VKM Ac-2573</strain>
    </source>
</reference>
<protein>
    <submittedName>
        <fullName evidence="1">Uncharacterized protein</fullName>
    </submittedName>
</protein>
<dbReference type="AlphaFoldDB" id="A0A4R8CNJ9"/>
<dbReference type="RefSeq" id="WP_134102650.1">
    <property type="nucleotide sequence ID" value="NZ_SODP01000001.1"/>
</dbReference>
<gene>
    <name evidence="1" type="ORF">EV653_2852</name>
</gene>
<evidence type="ECO:0000313" key="1">
    <source>
        <dbReference type="EMBL" id="TDW77681.1"/>
    </source>
</evidence>
<name>A0A4R8CNJ9_9ACTN</name>
<dbReference type="OrthoDB" id="174137at2"/>
<proteinExistence type="predicted"/>
<dbReference type="Proteomes" id="UP000295146">
    <property type="component" value="Unassembled WGS sequence"/>
</dbReference>
<comment type="caution">
    <text evidence="1">The sequence shown here is derived from an EMBL/GenBank/DDBJ whole genome shotgun (WGS) entry which is preliminary data.</text>
</comment>
<keyword evidence="2" id="KW-1185">Reference proteome</keyword>
<accession>A0A4R8CNJ9</accession>